<keyword evidence="3" id="KW-1185">Reference proteome</keyword>
<proteinExistence type="predicted"/>
<evidence type="ECO:0000313" key="3">
    <source>
        <dbReference type="Proteomes" id="UP000019254"/>
    </source>
</evidence>
<gene>
    <name evidence="2" type="ORF">PCORN_08527</name>
</gene>
<dbReference type="AlphaFoldDB" id="W7C046"/>
<sequence length="115" mass="12431">MMIKKMGIATAAFVMCASLPIQTHAMSTETPQNYTMKAEQKIAEYNLGNSATLLKGSGATNVTSLKQQPAEVIKLINGSFEDPAISTTSRTFDASLVPGWETTATDNNIEFQKKL</sequence>
<reference evidence="2 3" key="1">
    <citation type="journal article" date="2014" name="Int. J. Syst. Evol. Microbiol.">
        <title>Listeria floridensis sp. nov., Listeria aquatica sp. nov., Listeria cornellensis sp. nov., Listeria riparia sp. nov. and Listeria grandensis sp. nov., from agricultural and natural environments.</title>
        <authorList>
            <person name="den Bakker H.C."/>
            <person name="Warchocki S."/>
            <person name="Wright E.M."/>
            <person name="Allred A.F."/>
            <person name="Ahlstrom C."/>
            <person name="Manuel C.S."/>
            <person name="Stasiewicz M.J."/>
            <person name="Burrell A."/>
            <person name="Roof S."/>
            <person name="Strawn L."/>
            <person name="Fortes E.D."/>
            <person name="Nightingale K.K."/>
            <person name="Kephart D."/>
            <person name="Wiedmann M."/>
        </authorList>
    </citation>
    <scope>NUCLEOTIDE SEQUENCE [LARGE SCALE GENOMIC DNA]</scope>
    <source>
        <strain evidence="3">FSL F6-969</strain>
    </source>
</reference>
<name>W7C046_9LIST</name>
<protein>
    <submittedName>
        <fullName evidence="2">Uncharacterized protein</fullName>
    </submittedName>
</protein>
<dbReference type="STRING" id="1265820.PCORN_08527"/>
<feature type="chain" id="PRO_5004889729" evidence="1">
    <location>
        <begin position="26"/>
        <end position="115"/>
    </location>
</feature>
<evidence type="ECO:0000256" key="1">
    <source>
        <dbReference type="SAM" id="SignalP"/>
    </source>
</evidence>
<dbReference type="EMBL" id="AODE01000017">
    <property type="protein sequence ID" value="EUJ30530.1"/>
    <property type="molecule type" value="Genomic_DNA"/>
</dbReference>
<dbReference type="PATRIC" id="fig|1265820.5.peg.1668"/>
<evidence type="ECO:0000313" key="2">
    <source>
        <dbReference type="EMBL" id="EUJ30530.1"/>
    </source>
</evidence>
<comment type="caution">
    <text evidence="2">The sequence shown here is derived from an EMBL/GenBank/DDBJ whole genome shotgun (WGS) entry which is preliminary data.</text>
</comment>
<accession>W7C046</accession>
<organism evidence="2 3">
    <name type="scientific">Listeria cornellensis FSL F6-0969</name>
    <dbReference type="NCBI Taxonomy" id="1265820"/>
    <lineage>
        <taxon>Bacteria</taxon>
        <taxon>Bacillati</taxon>
        <taxon>Bacillota</taxon>
        <taxon>Bacilli</taxon>
        <taxon>Bacillales</taxon>
        <taxon>Listeriaceae</taxon>
        <taxon>Listeria</taxon>
    </lineage>
</organism>
<keyword evidence="1" id="KW-0732">Signal</keyword>
<dbReference type="OrthoDB" id="10011015at2"/>
<dbReference type="RefSeq" id="WP_036078970.1">
    <property type="nucleotide sequence ID" value="NZ_AODE01000017.1"/>
</dbReference>
<feature type="signal peptide" evidence="1">
    <location>
        <begin position="1"/>
        <end position="25"/>
    </location>
</feature>
<dbReference type="Proteomes" id="UP000019254">
    <property type="component" value="Unassembled WGS sequence"/>
</dbReference>